<accession>A0A6J6Y536</accession>
<proteinExistence type="predicted"/>
<protein>
    <submittedName>
        <fullName evidence="2">Unannotated protein</fullName>
    </submittedName>
</protein>
<name>A0A6J6Y536_9ZZZZ</name>
<dbReference type="AlphaFoldDB" id="A0A6J6Y536"/>
<gene>
    <name evidence="2" type="ORF">UFOPK2992_01217</name>
</gene>
<organism evidence="2">
    <name type="scientific">freshwater metagenome</name>
    <dbReference type="NCBI Taxonomy" id="449393"/>
    <lineage>
        <taxon>unclassified sequences</taxon>
        <taxon>metagenomes</taxon>
        <taxon>ecological metagenomes</taxon>
    </lineage>
</organism>
<reference evidence="2" key="1">
    <citation type="submission" date="2020-05" db="EMBL/GenBank/DDBJ databases">
        <authorList>
            <person name="Chiriac C."/>
            <person name="Salcher M."/>
            <person name="Ghai R."/>
            <person name="Kavagutti S V."/>
        </authorList>
    </citation>
    <scope>NUCLEOTIDE SEQUENCE</scope>
</reference>
<sequence>MSPIKRALSTLVSARRGPSSLADNSWPQVTGRPVAATMKSRAAISCAGLRVANCAVTAKPVTVGAIAATSRSSAAMSSNASESPCGLWPPAIRINGSPCNASARPARSASPASNPMNTSATRPPRPSTRAFVANVVESDTNAMSAEGTWALASTVPTAAAMPSARSWRVVSALALAMTPFASSKSTASVYVPPVSMPSEIVMRGFLECCGCEANCIDVRHDARMRCATRLCGMHRTSGIRK</sequence>
<evidence type="ECO:0000313" key="2">
    <source>
        <dbReference type="EMBL" id="CAB4804691.1"/>
    </source>
</evidence>
<feature type="region of interest" description="Disordered" evidence="1">
    <location>
        <begin position="99"/>
        <end position="126"/>
    </location>
</feature>
<feature type="compositionally biased region" description="Low complexity" evidence="1">
    <location>
        <begin position="99"/>
        <end position="115"/>
    </location>
</feature>
<evidence type="ECO:0000256" key="1">
    <source>
        <dbReference type="SAM" id="MobiDB-lite"/>
    </source>
</evidence>
<dbReference type="EMBL" id="CAFAAI010000214">
    <property type="protein sequence ID" value="CAB4804691.1"/>
    <property type="molecule type" value="Genomic_DNA"/>
</dbReference>